<evidence type="ECO:0000313" key="3">
    <source>
        <dbReference type="Proteomes" id="UP000237347"/>
    </source>
</evidence>
<sequence length="173" mass="19075">MKACSGGGGGGGGDWLWVCKGGEWWVVKAVALDGEKDKTKKTACGLRLFCIKRKTVVEIILSFKLVVSKTKKTACGLRLFCIKRKTVVEIILSFKLVVRDIPGAYTQAFSFDNEEALEAESDSELEEITEGLLLCFCCGRVGHKQEAYCFRVQPEENTSSPESPPMQSEKKTP</sequence>
<dbReference type="AlphaFoldDB" id="A0AAW0LMN3"/>
<dbReference type="EMBL" id="PKMF04000079">
    <property type="protein sequence ID" value="KAK7852146.1"/>
    <property type="molecule type" value="Genomic_DNA"/>
</dbReference>
<name>A0AAW0LMN3_QUESU</name>
<keyword evidence="3" id="KW-1185">Reference proteome</keyword>
<protein>
    <submittedName>
        <fullName evidence="2">Uncharacterized protein</fullName>
    </submittedName>
</protein>
<comment type="caution">
    <text evidence="2">The sequence shown here is derived from an EMBL/GenBank/DDBJ whole genome shotgun (WGS) entry which is preliminary data.</text>
</comment>
<proteinExistence type="predicted"/>
<dbReference type="Proteomes" id="UP000237347">
    <property type="component" value="Unassembled WGS sequence"/>
</dbReference>
<organism evidence="2 3">
    <name type="scientific">Quercus suber</name>
    <name type="common">Cork oak</name>
    <dbReference type="NCBI Taxonomy" id="58331"/>
    <lineage>
        <taxon>Eukaryota</taxon>
        <taxon>Viridiplantae</taxon>
        <taxon>Streptophyta</taxon>
        <taxon>Embryophyta</taxon>
        <taxon>Tracheophyta</taxon>
        <taxon>Spermatophyta</taxon>
        <taxon>Magnoliopsida</taxon>
        <taxon>eudicotyledons</taxon>
        <taxon>Gunneridae</taxon>
        <taxon>Pentapetalae</taxon>
        <taxon>rosids</taxon>
        <taxon>fabids</taxon>
        <taxon>Fagales</taxon>
        <taxon>Fagaceae</taxon>
        <taxon>Quercus</taxon>
    </lineage>
</organism>
<feature type="region of interest" description="Disordered" evidence="1">
    <location>
        <begin position="154"/>
        <end position="173"/>
    </location>
</feature>
<gene>
    <name evidence="2" type="ORF">CFP56_040086</name>
</gene>
<reference evidence="2 3" key="1">
    <citation type="journal article" date="2018" name="Sci. Data">
        <title>The draft genome sequence of cork oak.</title>
        <authorList>
            <person name="Ramos A.M."/>
            <person name="Usie A."/>
            <person name="Barbosa P."/>
            <person name="Barros P.M."/>
            <person name="Capote T."/>
            <person name="Chaves I."/>
            <person name="Simoes F."/>
            <person name="Abreu I."/>
            <person name="Carrasquinho I."/>
            <person name="Faro C."/>
            <person name="Guimaraes J.B."/>
            <person name="Mendonca D."/>
            <person name="Nobrega F."/>
            <person name="Rodrigues L."/>
            <person name="Saibo N.J.M."/>
            <person name="Varela M.C."/>
            <person name="Egas C."/>
            <person name="Matos J."/>
            <person name="Miguel C.M."/>
            <person name="Oliveira M.M."/>
            <person name="Ricardo C.P."/>
            <person name="Goncalves S."/>
        </authorList>
    </citation>
    <scope>NUCLEOTIDE SEQUENCE [LARGE SCALE GENOMIC DNA]</scope>
    <source>
        <strain evidence="3">cv. HL8</strain>
    </source>
</reference>
<accession>A0AAW0LMN3</accession>
<evidence type="ECO:0000313" key="2">
    <source>
        <dbReference type="EMBL" id="KAK7852146.1"/>
    </source>
</evidence>
<evidence type="ECO:0000256" key="1">
    <source>
        <dbReference type="SAM" id="MobiDB-lite"/>
    </source>
</evidence>